<feature type="region of interest" description="Disordered" evidence="1">
    <location>
        <begin position="114"/>
        <end position="195"/>
    </location>
</feature>
<feature type="compositionally biased region" description="Acidic residues" evidence="1">
    <location>
        <begin position="122"/>
        <end position="135"/>
    </location>
</feature>
<feature type="compositionally biased region" description="Low complexity" evidence="1">
    <location>
        <begin position="69"/>
        <end position="83"/>
    </location>
</feature>
<evidence type="ECO:0000313" key="3">
    <source>
        <dbReference type="Proteomes" id="UP000191691"/>
    </source>
</evidence>
<reference evidence="3" key="1">
    <citation type="journal article" date="2017" name="Nat. Microbiol.">
        <title>Global analysis of biosynthetic gene clusters reveals vast potential of secondary metabolite production in Penicillium species.</title>
        <authorList>
            <person name="Nielsen J.C."/>
            <person name="Grijseels S."/>
            <person name="Prigent S."/>
            <person name="Ji B."/>
            <person name="Dainat J."/>
            <person name="Nielsen K.F."/>
            <person name="Frisvad J.C."/>
            <person name="Workman M."/>
            <person name="Nielsen J."/>
        </authorList>
    </citation>
    <scope>NUCLEOTIDE SEQUENCE [LARGE SCALE GENOMIC DNA]</scope>
    <source>
        <strain evidence="3">IBT 13039</strain>
    </source>
</reference>
<proteinExistence type="predicted"/>
<evidence type="ECO:0000313" key="2">
    <source>
        <dbReference type="EMBL" id="OQE72615.1"/>
    </source>
</evidence>
<comment type="caution">
    <text evidence="2">The sequence shown here is derived from an EMBL/GenBank/DDBJ whole genome shotgun (WGS) entry which is preliminary data.</text>
</comment>
<protein>
    <submittedName>
        <fullName evidence="2">Uncharacterized protein</fullName>
    </submittedName>
</protein>
<gene>
    <name evidence="2" type="ORF">PENNAL_c0095G08558</name>
</gene>
<feature type="compositionally biased region" description="Basic and acidic residues" evidence="1">
    <location>
        <begin position="84"/>
        <end position="96"/>
    </location>
</feature>
<keyword evidence="3" id="KW-1185">Reference proteome</keyword>
<feature type="region of interest" description="Disordered" evidence="1">
    <location>
        <begin position="45"/>
        <end position="96"/>
    </location>
</feature>
<feature type="compositionally biased region" description="Basic and acidic residues" evidence="1">
    <location>
        <begin position="177"/>
        <end position="187"/>
    </location>
</feature>
<dbReference type="Proteomes" id="UP000191691">
    <property type="component" value="Unassembled WGS sequence"/>
</dbReference>
<name>A0A1V6XBZ7_PENNA</name>
<accession>A0A1V6XBZ7</accession>
<evidence type="ECO:0000256" key="1">
    <source>
        <dbReference type="SAM" id="MobiDB-lite"/>
    </source>
</evidence>
<dbReference type="AlphaFoldDB" id="A0A1V6XBZ7"/>
<dbReference type="EMBL" id="MOOB01000095">
    <property type="protein sequence ID" value="OQE72615.1"/>
    <property type="molecule type" value="Genomic_DNA"/>
</dbReference>
<feature type="compositionally biased region" description="Basic and acidic residues" evidence="1">
    <location>
        <begin position="45"/>
        <end position="61"/>
    </location>
</feature>
<organism evidence="2 3">
    <name type="scientific">Penicillium nalgiovense</name>
    <dbReference type="NCBI Taxonomy" id="60175"/>
    <lineage>
        <taxon>Eukaryota</taxon>
        <taxon>Fungi</taxon>
        <taxon>Dikarya</taxon>
        <taxon>Ascomycota</taxon>
        <taxon>Pezizomycotina</taxon>
        <taxon>Eurotiomycetes</taxon>
        <taxon>Eurotiomycetidae</taxon>
        <taxon>Eurotiales</taxon>
        <taxon>Aspergillaceae</taxon>
        <taxon>Penicillium</taxon>
    </lineage>
</organism>
<sequence>MTKLHNPGGWLGYFVGCESEAIYHIYSPEKHKVYQIGVARIEDGEGLRDPHDAPCLEDRIPTPDVAVTDNNPSEDGSESSSDSNSDHDDGGSRHDQHTVISSDEEIADQGHQFSEATHESQDEVEDADDEDETDDGNSGTKMVSKYFNQLEHAGRAKRKFPDDPIIAPRKSRRATHGHRDISLEHSNSDLSDSNDDSWYYSEDGKISQAYWQFVAKHGGGHMKNSFAL</sequence>